<keyword evidence="2" id="KW-0503">Monooxygenase</keyword>
<keyword evidence="3" id="KW-1185">Reference proteome</keyword>
<evidence type="ECO:0000313" key="2">
    <source>
        <dbReference type="EMBL" id="KAF7378295.1"/>
    </source>
</evidence>
<dbReference type="OrthoDB" id="74360at2759"/>
<dbReference type="InterPro" id="IPR050982">
    <property type="entry name" value="Auxin_biosynth/cation_transpt"/>
</dbReference>
<accession>A0A8H7DLA2</accession>
<dbReference type="AlphaFoldDB" id="A0A8H7DLA2"/>
<dbReference type="EMBL" id="JACAZH010000001">
    <property type="protein sequence ID" value="KAF7378295.1"/>
    <property type="molecule type" value="Genomic_DNA"/>
</dbReference>
<reference evidence="2" key="1">
    <citation type="submission" date="2020-05" db="EMBL/GenBank/DDBJ databases">
        <title>Mycena genomes resolve the evolution of fungal bioluminescence.</title>
        <authorList>
            <person name="Tsai I.J."/>
        </authorList>
    </citation>
    <scope>NUCLEOTIDE SEQUENCE</scope>
    <source>
        <strain evidence="2">160909Yilan</strain>
    </source>
</reference>
<sequence>MSAKSLRQLVRLLRRTNDHDQFIGSLLSRPTAFQCCEYPISPTLDRLNAAVAPDLDVAKVAAAWMGSFASLVEAGDVDGIAGLFIEESHWRDMLALTWDFRTFHGISDIQRFLSDRLTVSKITNLQIKEGSPILLRPYPDLAWINIMFDFETHVGLASGVVRLVPMPNGDWKAHCMYTNLEDLKDFPEQIGSLRNHAPNHGKWEQERQQAMSFQGEDPVVIIIGGGHSGLDLAARLKCLGVRALVIEKNPRVGDNWRNRYKALCLHDPVWYDHLPYLPFPPTWPVYTPAIKLGNWLEHYAEAMELNVWTSSTVKSARPNAAGTWDVVIAASGAERRFTVKHVVFATGLGGGEGNLPSYPGMEIFKGQVLHSTEHKRATDHAGKKVVIVGACTSAHDIAVDYYEHGVDVTMYQRSSTYVLTTKNGWARIMKPIYWEGGPSTEVADRLNASFPHLMSIPLNQRQARVIAEDDKDILDGLRKCGFKLNMGTMDAGFAISAWNRGGGYYIDVGASQMIIDGKIKLKNDSQIAAFTESGLKFEDGSELAADVVVFATGLGDARNSVRKVCGDAVGDKCKPIWGLNDEGEINGVWRDLGVPGLWYMMGNLALCRFHSKHVALQIKAMEESVFGTRYEAEE</sequence>
<dbReference type="Proteomes" id="UP000623467">
    <property type="component" value="Unassembled WGS sequence"/>
</dbReference>
<dbReference type="Gene3D" id="3.50.50.60">
    <property type="entry name" value="FAD/NAD(P)-binding domain"/>
    <property type="match status" value="1"/>
</dbReference>
<dbReference type="SUPFAM" id="SSF51905">
    <property type="entry name" value="FAD/NAD(P)-binding domain"/>
    <property type="match status" value="2"/>
</dbReference>
<name>A0A8H7DLA2_9AGAR</name>
<keyword evidence="1" id="KW-0560">Oxidoreductase</keyword>
<dbReference type="GO" id="GO:0004497">
    <property type="term" value="F:monooxygenase activity"/>
    <property type="evidence" value="ECO:0007669"/>
    <property type="project" value="UniProtKB-KW"/>
</dbReference>
<protein>
    <submittedName>
        <fullName evidence="2">Flavin-containing monooxygenase</fullName>
    </submittedName>
</protein>
<comment type="caution">
    <text evidence="2">The sequence shown here is derived from an EMBL/GenBank/DDBJ whole genome shotgun (WGS) entry which is preliminary data.</text>
</comment>
<proteinExistence type="predicted"/>
<evidence type="ECO:0000256" key="1">
    <source>
        <dbReference type="ARBA" id="ARBA00023002"/>
    </source>
</evidence>
<dbReference type="PANTHER" id="PTHR43539">
    <property type="entry name" value="FLAVIN-BINDING MONOOXYGENASE-LIKE PROTEIN (AFU_ORTHOLOGUE AFUA_4G09220)"/>
    <property type="match status" value="1"/>
</dbReference>
<dbReference type="GO" id="GO:0050660">
    <property type="term" value="F:flavin adenine dinucleotide binding"/>
    <property type="evidence" value="ECO:0007669"/>
    <property type="project" value="TreeGrafter"/>
</dbReference>
<gene>
    <name evidence="2" type="ORF">MSAN_00254900</name>
</gene>
<dbReference type="Pfam" id="PF13738">
    <property type="entry name" value="Pyr_redox_3"/>
    <property type="match status" value="1"/>
</dbReference>
<evidence type="ECO:0000313" key="3">
    <source>
        <dbReference type="Proteomes" id="UP000623467"/>
    </source>
</evidence>
<dbReference type="InterPro" id="IPR036188">
    <property type="entry name" value="FAD/NAD-bd_sf"/>
</dbReference>
<organism evidence="2 3">
    <name type="scientific">Mycena sanguinolenta</name>
    <dbReference type="NCBI Taxonomy" id="230812"/>
    <lineage>
        <taxon>Eukaryota</taxon>
        <taxon>Fungi</taxon>
        <taxon>Dikarya</taxon>
        <taxon>Basidiomycota</taxon>
        <taxon>Agaricomycotina</taxon>
        <taxon>Agaricomycetes</taxon>
        <taxon>Agaricomycetidae</taxon>
        <taxon>Agaricales</taxon>
        <taxon>Marasmiineae</taxon>
        <taxon>Mycenaceae</taxon>
        <taxon>Mycena</taxon>
    </lineage>
</organism>
<dbReference type="PANTHER" id="PTHR43539:SF68">
    <property type="entry name" value="FLAVIN-BINDING MONOOXYGENASE-LIKE PROTEIN (AFU_ORTHOLOGUE AFUA_4G09220)"/>
    <property type="match status" value="1"/>
</dbReference>